<organism evidence="13 14">
    <name type="scientific">Amnibacterium setariae</name>
    <dbReference type="NCBI Taxonomy" id="2306585"/>
    <lineage>
        <taxon>Bacteria</taxon>
        <taxon>Bacillati</taxon>
        <taxon>Actinomycetota</taxon>
        <taxon>Actinomycetes</taxon>
        <taxon>Micrococcales</taxon>
        <taxon>Microbacteriaceae</taxon>
        <taxon>Amnibacterium</taxon>
    </lineage>
</organism>
<evidence type="ECO:0000313" key="14">
    <source>
        <dbReference type="Proteomes" id="UP000265742"/>
    </source>
</evidence>
<evidence type="ECO:0000256" key="7">
    <source>
        <dbReference type="ARBA" id="ARBA00022490"/>
    </source>
</evidence>
<comment type="caution">
    <text evidence="13">The sequence shown here is derived from an EMBL/GenBank/DDBJ whole genome shotgun (WGS) entry which is preliminary data.</text>
</comment>
<dbReference type="PANTHER" id="PTHR32315">
    <property type="entry name" value="ADENINE PHOSPHORIBOSYLTRANSFERASE"/>
    <property type="match status" value="1"/>
</dbReference>
<evidence type="ECO:0000256" key="6">
    <source>
        <dbReference type="ARBA" id="ARBA00011893"/>
    </source>
</evidence>
<evidence type="ECO:0000256" key="4">
    <source>
        <dbReference type="ARBA" id="ARBA00004659"/>
    </source>
</evidence>
<dbReference type="GO" id="GO:0006166">
    <property type="term" value="P:purine ribonucleoside salvage"/>
    <property type="evidence" value="ECO:0007669"/>
    <property type="project" value="UniProtKB-KW"/>
</dbReference>
<keyword evidence="9 11" id="KW-0808">Transferase</keyword>
<keyword evidence="7 11" id="KW-0963">Cytoplasm</keyword>
<dbReference type="UniPathway" id="UPA00588">
    <property type="reaction ID" value="UER00646"/>
</dbReference>
<dbReference type="Proteomes" id="UP000265742">
    <property type="component" value="Unassembled WGS sequence"/>
</dbReference>
<keyword evidence="8 11" id="KW-0328">Glycosyltransferase</keyword>
<dbReference type="FunFam" id="3.40.50.2020:FF:000021">
    <property type="entry name" value="Adenine phosphoribosyltransferase"/>
    <property type="match status" value="1"/>
</dbReference>
<evidence type="ECO:0000256" key="2">
    <source>
        <dbReference type="ARBA" id="ARBA00003968"/>
    </source>
</evidence>
<dbReference type="NCBIfam" id="NF002634">
    <property type="entry name" value="PRK02304.1-3"/>
    <property type="match status" value="1"/>
</dbReference>
<dbReference type="Gene3D" id="3.40.50.2020">
    <property type="match status" value="1"/>
</dbReference>
<accession>A0A3A1U480</accession>
<proteinExistence type="inferred from homology"/>
<dbReference type="OrthoDB" id="9803963at2"/>
<gene>
    <name evidence="11" type="primary">apt</name>
    <name evidence="13" type="ORF">D1781_07385</name>
</gene>
<name>A0A3A1U480_9MICO</name>
<dbReference type="RefSeq" id="WP_119481535.1">
    <property type="nucleotide sequence ID" value="NZ_QXTG01000001.1"/>
</dbReference>
<comment type="subunit">
    <text evidence="11">Homodimer.</text>
</comment>
<dbReference type="GO" id="GO:0002055">
    <property type="term" value="F:adenine binding"/>
    <property type="evidence" value="ECO:0007669"/>
    <property type="project" value="TreeGrafter"/>
</dbReference>
<dbReference type="EMBL" id="QXTG01000001">
    <property type="protein sequence ID" value="RIX31173.1"/>
    <property type="molecule type" value="Genomic_DNA"/>
</dbReference>
<dbReference type="SUPFAM" id="SSF53271">
    <property type="entry name" value="PRTase-like"/>
    <property type="match status" value="1"/>
</dbReference>
<evidence type="ECO:0000256" key="1">
    <source>
        <dbReference type="ARBA" id="ARBA00000868"/>
    </source>
</evidence>
<reference evidence="14" key="1">
    <citation type="submission" date="2018-09" db="EMBL/GenBank/DDBJ databases">
        <authorList>
            <person name="Kim I."/>
        </authorList>
    </citation>
    <scope>NUCLEOTIDE SEQUENCE [LARGE SCALE GENOMIC DNA]</scope>
    <source>
        <strain evidence="14">DD4a</strain>
    </source>
</reference>
<dbReference type="GO" id="GO:0005737">
    <property type="term" value="C:cytoplasm"/>
    <property type="evidence" value="ECO:0007669"/>
    <property type="project" value="UniProtKB-SubCell"/>
</dbReference>
<dbReference type="PANTHER" id="PTHR32315:SF3">
    <property type="entry name" value="ADENINE PHOSPHORIBOSYLTRANSFERASE"/>
    <property type="match status" value="1"/>
</dbReference>
<sequence length="174" mass="17754">MASAAELVDRLTLVVPDFPEPGILFRDLTPTLADAAALRAITDELVGRFAGAFDLVAGIEARGFLLAAAAAYAAGTGVVAVRKAGKLPPATLVEHYELEYGAAALEIRADQLAPGTRVLVLDDVLATGGTVDATCTLLERAGAHVAGVGVVLELTGLGGRERLAGRDVAAIRAV</sequence>
<dbReference type="InterPro" id="IPR000836">
    <property type="entry name" value="PRTase_dom"/>
</dbReference>
<dbReference type="InterPro" id="IPR029057">
    <property type="entry name" value="PRTase-like"/>
</dbReference>
<dbReference type="HAMAP" id="MF_00004">
    <property type="entry name" value="Aden_phosphoribosyltr"/>
    <property type="match status" value="1"/>
</dbReference>
<evidence type="ECO:0000256" key="9">
    <source>
        <dbReference type="ARBA" id="ARBA00022679"/>
    </source>
</evidence>
<comment type="pathway">
    <text evidence="4 11">Purine metabolism; AMP biosynthesis via salvage pathway; AMP from adenine: step 1/1.</text>
</comment>
<dbReference type="GO" id="GO:0016208">
    <property type="term" value="F:AMP binding"/>
    <property type="evidence" value="ECO:0007669"/>
    <property type="project" value="TreeGrafter"/>
</dbReference>
<comment type="function">
    <text evidence="2 11">Catalyzes a salvage reaction resulting in the formation of AMP, that is energically less costly than de novo synthesis.</text>
</comment>
<dbReference type="EC" id="2.4.2.7" evidence="6 11"/>
<dbReference type="GO" id="GO:0006168">
    <property type="term" value="P:adenine salvage"/>
    <property type="evidence" value="ECO:0007669"/>
    <property type="project" value="InterPro"/>
</dbReference>
<evidence type="ECO:0000256" key="3">
    <source>
        <dbReference type="ARBA" id="ARBA00004496"/>
    </source>
</evidence>
<evidence type="ECO:0000259" key="12">
    <source>
        <dbReference type="Pfam" id="PF00156"/>
    </source>
</evidence>
<evidence type="ECO:0000313" key="13">
    <source>
        <dbReference type="EMBL" id="RIX31173.1"/>
    </source>
</evidence>
<dbReference type="AlphaFoldDB" id="A0A3A1U480"/>
<dbReference type="InterPro" id="IPR005764">
    <property type="entry name" value="Ade_phspho_trans"/>
</dbReference>
<comment type="catalytic activity">
    <reaction evidence="1 11">
        <text>AMP + diphosphate = 5-phospho-alpha-D-ribose 1-diphosphate + adenine</text>
        <dbReference type="Rhea" id="RHEA:16609"/>
        <dbReference type="ChEBI" id="CHEBI:16708"/>
        <dbReference type="ChEBI" id="CHEBI:33019"/>
        <dbReference type="ChEBI" id="CHEBI:58017"/>
        <dbReference type="ChEBI" id="CHEBI:456215"/>
        <dbReference type="EC" id="2.4.2.7"/>
    </reaction>
</comment>
<evidence type="ECO:0000256" key="8">
    <source>
        <dbReference type="ARBA" id="ARBA00022676"/>
    </source>
</evidence>
<evidence type="ECO:0000256" key="10">
    <source>
        <dbReference type="ARBA" id="ARBA00022726"/>
    </source>
</evidence>
<dbReference type="GO" id="GO:0003999">
    <property type="term" value="F:adenine phosphoribosyltransferase activity"/>
    <property type="evidence" value="ECO:0007669"/>
    <property type="project" value="UniProtKB-UniRule"/>
</dbReference>
<dbReference type="CDD" id="cd06223">
    <property type="entry name" value="PRTases_typeI"/>
    <property type="match status" value="1"/>
</dbReference>
<evidence type="ECO:0000256" key="5">
    <source>
        <dbReference type="ARBA" id="ARBA00008391"/>
    </source>
</evidence>
<protein>
    <recommendedName>
        <fullName evidence="6 11">Adenine phosphoribosyltransferase</fullName>
        <shortName evidence="11">APRT</shortName>
        <ecNumber evidence="6 11">2.4.2.7</ecNumber>
    </recommendedName>
</protein>
<comment type="similarity">
    <text evidence="5 11">Belongs to the purine/pyrimidine phosphoribosyltransferase family.</text>
</comment>
<keyword evidence="10 11" id="KW-0660">Purine salvage</keyword>
<comment type="subcellular location">
    <subcellularLocation>
        <location evidence="3 11">Cytoplasm</location>
    </subcellularLocation>
</comment>
<dbReference type="NCBIfam" id="NF002636">
    <property type="entry name" value="PRK02304.1-5"/>
    <property type="match status" value="1"/>
</dbReference>
<feature type="domain" description="Phosphoribosyltransferase" evidence="12">
    <location>
        <begin position="35"/>
        <end position="152"/>
    </location>
</feature>
<dbReference type="GO" id="GO:0044209">
    <property type="term" value="P:AMP salvage"/>
    <property type="evidence" value="ECO:0007669"/>
    <property type="project" value="UniProtKB-UniRule"/>
</dbReference>
<dbReference type="Pfam" id="PF00156">
    <property type="entry name" value="Pribosyltran"/>
    <property type="match status" value="1"/>
</dbReference>
<evidence type="ECO:0000256" key="11">
    <source>
        <dbReference type="HAMAP-Rule" id="MF_00004"/>
    </source>
</evidence>
<dbReference type="InterPro" id="IPR050054">
    <property type="entry name" value="UPRTase/APRTase"/>
</dbReference>
<keyword evidence="14" id="KW-1185">Reference proteome</keyword>